<feature type="domain" description="Formyl transferase N-terminal" evidence="6">
    <location>
        <begin position="1"/>
        <end position="178"/>
    </location>
</feature>
<dbReference type="InterPro" id="IPR041711">
    <property type="entry name" value="Met-tRNA-FMT_N"/>
</dbReference>
<protein>
    <recommendedName>
        <fullName evidence="2 5">Methionyl-tRNA formyltransferase</fullName>
        <ecNumber evidence="2 5">2.1.2.9</ecNumber>
    </recommendedName>
</protein>
<dbReference type="SUPFAM" id="SSF50486">
    <property type="entry name" value="FMT C-terminal domain-like"/>
    <property type="match status" value="1"/>
</dbReference>
<organism evidence="8 9">
    <name type="scientific">Owenweeksia hongkongensis (strain DSM 17368 / CIP 108786 / JCM 12287 / NRRL B-23963 / UST20020801)</name>
    <dbReference type="NCBI Taxonomy" id="926562"/>
    <lineage>
        <taxon>Bacteria</taxon>
        <taxon>Pseudomonadati</taxon>
        <taxon>Bacteroidota</taxon>
        <taxon>Flavobacteriia</taxon>
        <taxon>Flavobacteriales</taxon>
        <taxon>Owenweeksiaceae</taxon>
        <taxon>Owenweeksia</taxon>
    </lineage>
</organism>
<evidence type="ECO:0000256" key="1">
    <source>
        <dbReference type="ARBA" id="ARBA00010699"/>
    </source>
</evidence>
<dbReference type="CDD" id="cd08646">
    <property type="entry name" value="FMT_core_Met-tRNA-FMT_N"/>
    <property type="match status" value="1"/>
</dbReference>
<evidence type="ECO:0000256" key="5">
    <source>
        <dbReference type="HAMAP-Rule" id="MF_00182"/>
    </source>
</evidence>
<keyword evidence="3 5" id="KW-0808">Transferase</keyword>
<evidence type="ECO:0000259" key="6">
    <source>
        <dbReference type="Pfam" id="PF00551"/>
    </source>
</evidence>
<accession>G8QZ49</accession>
<dbReference type="eggNOG" id="COG0223">
    <property type="taxonomic scope" value="Bacteria"/>
</dbReference>
<feature type="domain" description="Formyl transferase C-terminal" evidence="7">
    <location>
        <begin position="203"/>
        <end position="303"/>
    </location>
</feature>
<dbReference type="Gene3D" id="3.40.50.12230">
    <property type="match status" value="1"/>
</dbReference>
<evidence type="ECO:0000313" key="8">
    <source>
        <dbReference type="EMBL" id="AEV31432.1"/>
    </source>
</evidence>
<keyword evidence="4 5" id="KW-0648">Protein biosynthesis</keyword>
<dbReference type="EMBL" id="CP003156">
    <property type="protein sequence ID" value="AEV31432.1"/>
    <property type="molecule type" value="Genomic_DNA"/>
</dbReference>
<sequence length="312" mass="34192">MRIVFMGTPDFAVASLKKLVENGKNVVGVITAPDKPAGRGRKLQQSAVKVYAESQGLKVLQPTNLKAPEFIEELSALKPDLQIVVAFRMLPKVVWDLPAKGTINLHGSLLPQYRGAAPINWAIINGETESGATTFFINEKIDTGETIQNVKVPITKNDSAGTYHDKLMIEGAKLLLDTVNKIESGNAPSTPQDHNQANKEAPKIFKEDTIIDFSKPAEQVYNFIRGLSPYPAAISNIIMDDEKIGVKIFEVELTDEPSKGAGELETNNKNVLNVGCHDKMIRLKSLQIAGKRRMEVSELLNGFKISENAKMG</sequence>
<dbReference type="InterPro" id="IPR036477">
    <property type="entry name" value="Formyl_transf_N_sf"/>
</dbReference>
<dbReference type="InterPro" id="IPR002376">
    <property type="entry name" value="Formyl_transf_N"/>
</dbReference>
<proteinExistence type="inferred from homology"/>
<gene>
    <name evidence="5" type="primary">fmt</name>
    <name evidence="8" type="ordered locus">Oweho_0414</name>
</gene>
<feature type="binding site" evidence="5">
    <location>
        <begin position="108"/>
        <end position="111"/>
    </location>
    <ligand>
        <name>(6S)-5,6,7,8-tetrahydrofolate</name>
        <dbReference type="ChEBI" id="CHEBI:57453"/>
    </ligand>
</feature>
<dbReference type="STRING" id="926562.Oweho_0414"/>
<dbReference type="Pfam" id="PF02911">
    <property type="entry name" value="Formyl_trans_C"/>
    <property type="match status" value="1"/>
</dbReference>
<comment type="catalytic activity">
    <reaction evidence="5">
        <text>L-methionyl-tRNA(fMet) + (6R)-10-formyltetrahydrofolate = N-formyl-L-methionyl-tRNA(fMet) + (6S)-5,6,7,8-tetrahydrofolate + H(+)</text>
        <dbReference type="Rhea" id="RHEA:24380"/>
        <dbReference type="Rhea" id="RHEA-COMP:9952"/>
        <dbReference type="Rhea" id="RHEA-COMP:9953"/>
        <dbReference type="ChEBI" id="CHEBI:15378"/>
        <dbReference type="ChEBI" id="CHEBI:57453"/>
        <dbReference type="ChEBI" id="CHEBI:78530"/>
        <dbReference type="ChEBI" id="CHEBI:78844"/>
        <dbReference type="ChEBI" id="CHEBI:195366"/>
        <dbReference type="EC" id="2.1.2.9"/>
    </reaction>
</comment>
<comment type="function">
    <text evidence="5">Attaches a formyl group to the free amino group of methionyl-tRNA(fMet). The formyl group appears to play a dual role in the initiator identity of N-formylmethionyl-tRNA by promoting its recognition by IF2 and preventing the misappropriation of this tRNA by the elongation apparatus.</text>
</comment>
<dbReference type="NCBIfam" id="TIGR00460">
    <property type="entry name" value="fmt"/>
    <property type="match status" value="1"/>
</dbReference>
<reference evidence="8 9" key="1">
    <citation type="journal article" date="2012" name="Stand. Genomic Sci.">
        <title>Genome sequence of the orange-pigmented seawater bacterium Owenweeksia hongkongensis type strain (UST20020801(T)).</title>
        <authorList>
            <person name="Riedel T."/>
            <person name="Held B."/>
            <person name="Nolan M."/>
            <person name="Lucas S."/>
            <person name="Lapidus A."/>
            <person name="Tice H."/>
            <person name="Del Rio T.G."/>
            <person name="Cheng J.F."/>
            <person name="Han C."/>
            <person name="Tapia R."/>
            <person name="Goodwin L.A."/>
            <person name="Pitluck S."/>
            <person name="Liolios K."/>
            <person name="Mavromatis K."/>
            <person name="Pagani I."/>
            <person name="Ivanova N."/>
            <person name="Mikhailova N."/>
            <person name="Pati A."/>
            <person name="Chen A."/>
            <person name="Palaniappan K."/>
            <person name="Rohde M."/>
            <person name="Tindall B.J."/>
            <person name="Detter J.C."/>
            <person name="Goker M."/>
            <person name="Woyke T."/>
            <person name="Bristow J."/>
            <person name="Eisen J.A."/>
            <person name="Markowitz V."/>
            <person name="Hugenholtz P."/>
            <person name="Klenk H.P."/>
            <person name="Kyrpides N.C."/>
        </authorList>
    </citation>
    <scope>NUCLEOTIDE SEQUENCE</scope>
    <source>
        <strain evidence="9">DSM 17368 / JCM 12287 / NRRL B-23963</strain>
    </source>
</reference>
<dbReference type="Proteomes" id="UP000005631">
    <property type="component" value="Chromosome"/>
</dbReference>
<comment type="similarity">
    <text evidence="1 5">Belongs to the Fmt family.</text>
</comment>
<dbReference type="OrthoDB" id="9802815at2"/>
<dbReference type="PANTHER" id="PTHR11138:SF5">
    <property type="entry name" value="METHIONYL-TRNA FORMYLTRANSFERASE, MITOCHONDRIAL"/>
    <property type="match status" value="1"/>
</dbReference>
<dbReference type="GO" id="GO:0004479">
    <property type="term" value="F:methionyl-tRNA formyltransferase activity"/>
    <property type="evidence" value="ECO:0007669"/>
    <property type="project" value="UniProtKB-UniRule"/>
</dbReference>
<evidence type="ECO:0000313" key="9">
    <source>
        <dbReference type="Proteomes" id="UP000005631"/>
    </source>
</evidence>
<dbReference type="PANTHER" id="PTHR11138">
    <property type="entry name" value="METHIONYL-TRNA FORMYLTRANSFERASE"/>
    <property type="match status" value="1"/>
</dbReference>
<dbReference type="CDD" id="cd08704">
    <property type="entry name" value="Met_tRNA_FMT_C"/>
    <property type="match status" value="1"/>
</dbReference>
<dbReference type="SUPFAM" id="SSF53328">
    <property type="entry name" value="Formyltransferase"/>
    <property type="match status" value="1"/>
</dbReference>
<dbReference type="EC" id="2.1.2.9" evidence="2 5"/>
<dbReference type="Pfam" id="PF00551">
    <property type="entry name" value="Formyl_trans_N"/>
    <property type="match status" value="1"/>
</dbReference>
<dbReference type="HAMAP" id="MF_00182">
    <property type="entry name" value="Formyl_trans"/>
    <property type="match status" value="1"/>
</dbReference>
<dbReference type="InterPro" id="IPR044135">
    <property type="entry name" value="Met-tRNA-FMT_C"/>
</dbReference>
<dbReference type="InterPro" id="IPR005793">
    <property type="entry name" value="Formyl_trans_C"/>
</dbReference>
<keyword evidence="9" id="KW-1185">Reference proteome</keyword>
<dbReference type="InterPro" id="IPR011034">
    <property type="entry name" value="Formyl_transferase-like_C_sf"/>
</dbReference>
<dbReference type="KEGG" id="oho:Oweho_0414"/>
<dbReference type="AlphaFoldDB" id="G8QZ49"/>
<evidence type="ECO:0000256" key="4">
    <source>
        <dbReference type="ARBA" id="ARBA00022917"/>
    </source>
</evidence>
<name>G8QZ49_OWEHD</name>
<dbReference type="RefSeq" id="WP_014200793.1">
    <property type="nucleotide sequence ID" value="NC_016599.1"/>
</dbReference>
<dbReference type="HOGENOM" id="CLU_033347_1_1_10"/>
<evidence type="ECO:0000256" key="2">
    <source>
        <dbReference type="ARBA" id="ARBA00012261"/>
    </source>
</evidence>
<dbReference type="InterPro" id="IPR005794">
    <property type="entry name" value="Fmt"/>
</dbReference>
<evidence type="ECO:0000256" key="3">
    <source>
        <dbReference type="ARBA" id="ARBA00022679"/>
    </source>
</evidence>
<dbReference type="GO" id="GO:0005829">
    <property type="term" value="C:cytosol"/>
    <property type="evidence" value="ECO:0007669"/>
    <property type="project" value="TreeGrafter"/>
</dbReference>
<dbReference type="PATRIC" id="fig|926562.3.peg.427"/>
<evidence type="ECO:0000259" key="7">
    <source>
        <dbReference type="Pfam" id="PF02911"/>
    </source>
</evidence>